<name>A0AC34G4Y6_9BILA</name>
<dbReference type="WBParaSite" id="ES5_v2.g24562.t1">
    <property type="protein sequence ID" value="ES5_v2.g24562.t1"/>
    <property type="gene ID" value="ES5_v2.g24562"/>
</dbReference>
<evidence type="ECO:0000313" key="2">
    <source>
        <dbReference type="WBParaSite" id="ES5_v2.g24562.t1"/>
    </source>
</evidence>
<evidence type="ECO:0000313" key="1">
    <source>
        <dbReference type="Proteomes" id="UP000887579"/>
    </source>
</evidence>
<dbReference type="Proteomes" id="UP000887579">
    <property type="component" value="Unplaced"/>
</dbReference>
<organism evidence="1 2">
    <name type="scientific">Panagrolaimus sp. ES5</name>
    <dbReference type="NCBI Taxonomy" id="591445"/>
    <lineage>
        <taxon>Eukaryota</taxon>
        <taxon>Metazoa</taxon>
        <taxon>Ecdysozoa</taxon>
        <taxon>Nematoda</taxon>
        <taxon>Chromadorea</taxon>
        <taxon>Rhabditida</taxon>
        <taxon>Tylenchina</taxon>
        <taxon>Panagrolaimomorpha</taxon>
        <taxon>Panagrolaimoidea</taxon>
        <taxon>Panagrolaimidae</taxon>
        <taxon>Panagrolaimus</taxon>
    </lineage>
</organism>
<protein>
    <submittedName>
        <fullName evidence="2">Reverse transcriptase</fullName>
    </submittedName>
</protein>
<reference evidence="2" key="1">
    <citation type="submission" date="2022-11" db="UniProtKB">
        <authorList>
            <consortium name="WormBaseParasite"/>
        </authorList>
    </citation>
    <scope>IDENTIFICATION</scope>
</reference>
<proteinExistence type="predicted"/>
<sequence length="741" mass="82570">MPSLQLYHDSLSKRNASYEEMKHELLNSLGIDSGISSFYLRSHIDKFCKAPGKSYKQTFEEIERLVLEAYGTNSDGREDELKKILIRITSEDADQIYRSVVVSNVGSGYCKLKELVLGIESAQKLEKRITKPENARTFTPKTFQSRSINIKSDVTTSKPQTVGFSQQGYSGGQQKFSHPQGGNECYMCHKPGHFARECPEKKPEATNYVKLEDMKLGVSGSVSVGNIDAKGSVGEPFFGKQALLDVWFDGVKVNALMDSGASTSVIKDTVVGQILNARDKEGCRIVELPRESYEKKRLIGADGNALLVINCVKIPIAWGTCPTKFATFFVVKGLQQNALIGTNVLQNDDGWIGALGAALKSKDEVQRVGVVQESQKQAFINRVGYDVVAAETMVIPPNTKAFLKVKTPRTGSVSLIESKRIGIETGVCRSRRGAAWMEFCNQGNELEVVEKGEVVGEAWPTRIVREIPVESTGDSILTVEMDEGERSLKVKELLDLSAPAFSAEGKLKLEKLVEKYHQAFAASDDEFGKTTVTEHVIDTGDARPIKQPARPVPVPMVPEVKRLVENLLKQRAIEKSSSPWNSPVVLVMKKDGSIRMCVDYRRLNAVTKKDAYPLPNQDALLMNLRNKKFFTALDLASGYYQIPMSDKDKYKTAFSVLGELFHFLVLPFGMSTSPACFNRMMRVVFGDLIGKCVFVYLDDILLATETEEEHLFLLEEILKRLIKYKLMLKPKKCEMARTELC</sequence>
<accession>A0AC34G4Y6</accession>